<accession>A0A1I0HHL4</accession>
<protein>
    <submittedName>
        <fullName evidence="1">Uncharacterized protein</fullName>
    </submittedName>
</protein>
<organism evidence="1 2">
    <name type="scientific">Natronincola peptidivorans</name>
    <dbReference type="NCBI Taxonomy" id="426128"/>
    <lineage>
        <taxon>Bacteria</taxon>
        <taxon>Bacillati</taxon>
        <taxon>Bacillota</taxon>
        <taxon>Clostridia</taxon>
        <taxon>Peptostreptococcales</taxon>
        <taxon>Natronincolaceae</taxon>
        <taxon>Natronincola</taxon>
    </lineage>
</organism>
<keyword evidence="2" id="KW-1185">Reference proteome</keyword>
<proteinExistence type="predicted"/>
<dbReference type="Proteomes" id="UP000199568">
    <property type="component" value="Unassembled WGS sequence"/>
</dbReference>
<name>A0A1I0HHL4_9FIRM</name>
<sequence length="140" mass="16646">MFSEDYENGLLYTSECHEKIEMMKQEFNKICADCLPLFINLETYEKQSLYMCEYEQMLQADTSLLHPENGFYTFPADIIRKKEKEHTAPKRLAQLLIKRTEIFRERLRKSKALEIISLTEGHSKSSPCHFNILYTILHKF</sequence>
<gene>
    <name evidence="1" type="ORF">SAMN05660297_03643</name>
</gene>
<dbReference type="AlphaFoldDB" id="A0A1I0HHL4"/>
<evidence type="ECO:0000313" key="1">
    <source>
        <dbReference type="EMBL" id="SET83350.1"/>
    </source>
</evidence>
<dbReference type="EMBL" id="FOHU01000049">
    <property type="protein sequence ID" value="SET83350.1"/>
    <property type="molecule type" value="Genomic_DNA"/>
</dbReference>
<reference evidence="1 2" key="1">
    <citation type="submission" date="2016-10" db="EMBL/GenBank/DDBJ databases">
        <authorList>
            <person name="de Groot N.N."/>
        </authorList>
    </citation>
    <scope>NUCLEOTIDE SEQUENCE [LARGE SCALE GENOMIC DNA]</scope>
    <source>
        <strain evidence="1 2">DSM 18979</strain>
    </source>
</reference>
<evidence type="ECO:0000313" key="2">
    <source>
        <dbReference type="Proteomes" id="UP000199568"/>
    </source>
</evidence>